<dbReference type="PANTHER" id="PTHR43720:SF2">
    <property type="entry name" value="2-AMINOMUCONIC SEMIALDEHYDE DEHYDROGENASE"/>
    <property type="match status" value="1"/>
</dbReference>
<organism evidence="7 8">
    <name type="scientific">Tistrella mobilis</name>
    <dbReference type="NCBI Taxonomy" id="171437"/>
    <lineage>
        <taxon>Bacteria</taxon>
        <taxon>Pseudomonadati</taxon>
        <taxon>Pseudomonadota</taxon>
        <taxon>Alphaproteobacteria</taxon>
        <taxon>Geminicoccales</taxon>
        <taxon>Geminicoccaceae</taxon>
        <taxon>Tistrella</taxon>
    </lineage>
</organism>
<dbReference type="FunFam" id="3.40.605.10:FF:000007">
    <property type="entry name" value="NAD/NADP-dependent betaine aldehyde dehydrogenase"/>
    <property type="match status" value="1"/>
</dbReference>
<feature type="active site" evidence="4">
    <location>
        <position position="253"/>
    </location>
</feature>
<dbReference type="InterPro" id="IPR016160">
    <property type="entry name" value="Ald_DH_CS_CYS"/>
</dbReference>
<dbReference type="InterPro" id="IPR016163">
    <property type="entry name" value="Ald_DH_C"/>
</dbReference>
<protein>
    <submittedName>
        <fullName evidence="7">2-hydroxymuconic semialdehyde dehydrogenase</fullName>
    </submittedName>
</protein>
<sequence length="484" mass="51210">MTRFLNFIDGEFVAGSGEAFANHFPTTGEVIGEVSAAGRAEVDAAVGAAKAALKGPWGRMSIPERVALLRRLADGINARFDEFLAAEIRDTGKPRSIASHIDIPRGAANFNVFADQILTASTETFEMATPDGAGALNYALRLPRGVIAVVCPWNLPLLLMTWKVAPALACGNTVVVKPSEETPATATLLGEVMNAVGIPRGVYNVVHGMGPGAAGEFLTTHPDVDGITFTGETRTGEAIMRAAAGGIRPVSLELGGKNAGIVFDDADLEATLEGLGRACFANTGQVCLGTERLYVQRGIFDRFVEGLAAKARSYRFGDPFDPATTMGPVISAEHRAKVLSYYDKARAAGATLIAGGGTPDVAGYAGGYWVEPTVWTGLAEDAAVVRDEIFGPCTHVTPFDTEEEALALANDTPYGLATSIWTTNLGRAHRTAKAIEVGIAWVNCWFLRDLRTPFGGSKASGIGREGGIHSMEFYTELRNVCIKL</sequence>
<dbReference type="InterPro" id="IPR017628">
    <property type="entry name" value="OHmuconic_semiald_DH"/>
</dbReference>
<evidence type="ECO:0000313" key="7">
    <source>
        <dbReference type="EMBL" id="KYO52348.1"/>
    </source>
</evidence>
<comment type="similarity">
    <text evidence="1 5">Belongs to the aldehyde dehydrogenase family.</text>
</comment>
<dbReference type="PROSITE" id="PS00070">
    <property type="entry name" value="ALDEHYDE_DEHYDR_CYS"/>
    <property type="match status" value="1"/>
</dbReference>
<dbReference type="FunFam" id="3.40.309.10:FF:000012">
    <property type="entry name" value="Betaine aldehyde dehydrogenase"/>
    <property type="match status" value="1"/>
</dbReference>
<dbReference type="OrthoDB" id="9772584at2"/>
<feature type="domain" description="Aldehyde dehydrogenase" evidence="6">
    <location>
        <begin position="13"/>
        <end position="480"/>
    </location>
</feature>
<evidence type="ECO:0000313" key="8">
    <source>
        <dbReference type="Proteomes" id="UP000075787"/>
    </source>
</evidence>
<dbReference type="Pfam" id="PF00171">
    <property type="entry name" value="Aldedh"/>
    <property type="match status" value="1"/>
</dbReference>
<evidence type="ECO:0000259" key="6">
    <source>
        <dbReference type="Pfam" id="PF00171"/>
    </source>
</evidence>
<dbReference type="NCBIfam" id="TIGR03216">
    <property type="entry name" value="OH_muco_semi_DH"/>
    <property type="match status" value="1"/>
</dbReference>
<dbReference type="GO" id="GO:0016620">
    <property type="term" value="F:oxidoreductase activity, acting on the aldehyde or oxo group of donors, NAD or NADP as acceptor"/>
    <property type="evidence" value="ECO:0007669"/>
    <property type="project" value="InterPro"/>
</dbReference>
<dbReference type="InterPro" id="IPR029510">
    <property type="entry name" value="Ald_DH_CS_GLU"/>
</dbReference>
<evidence type="ECO:0000256" key="4">
    <source>
        <dbReference type="PROSITE-ProRule" id="PRU10007"/>
    </source>
</evidence>
<evidence type="ECO:0000256" key="3">
    <source>
        <dbReference type="ARBA" id="ARBA00023027"/>
    </source>
</evidence>
<gene>
    <name evidence="7" type="ORF">AUP44_00625</name>
</gene>
<dbReference type="PROSITE" id="PS00687">
    <property type="entry name" value="ALDEHYDE_DEHYDR_GLU"/>
    <property type="match status" value="1"/>
</dbReference>
<evidence type="ECO:0000256" key="5">
    <source>
        <dbReference type="RuleBase" id="RU003345"/>
    </source>
</evidence>
<dbReference type="CDD" id="cd07093">
    <property type="entry name" value="ALDH_F8_HMSADH"/>
    <property type="match status" value="1"/>
</dbReference>
<dbReference type="InterPro" id="IPR015590">
    <property type="entry name" value="Aldehyde_DH_dom"/>
</dbReference>
<evidence type="ECO:0000256" key="1">
    <source>
        <dbReference type="ARBA" id="ARBA00009986"/>
    </source>
</evidence>
<comment type="caution">
    <text evidence="7">The sequence shown here is derived from an EMBL/GenBank/DDBJ whole genome shotgun (WGS) entry which is preliminary data.</text>
</comment>
<dbReference type="RefSeq" id="WP_062764522.1">
    <property type="nucleotide sequence ID" value="NZ_CP121043.1"/>
</dbReference>
<dbReference type="Gene3D" id="3.40.605.10">
    <property type="entry name" value="Aldehyde Dehydrogenase, Chain A, domain 1"/>
    <property type="match status" value="1"/>
</dbReference>
<dbReference type="PANTHER" id="PTHR43720">
    <property type="entry name" value="2-AMINOMUCONIC SEMIALDEHYDE DEHYDROGENASE"/>
    <property type="match status" value="1"/>
</dbReference>
<keyword evidence="2 5" id="KW-0560">Oxidoreductase</keyword>
<proteinExistence type="inferred from homology"/>
<dbReference type="Proteomes" id="UP000075787">
    <property type="component" value="Unassembled WGS sequence"/>
</dbReference>
<reference evidence="7 8" key="1">
    <citation type="submission" date="2015-12" db="EMBL/GenBank/DDBJ databases">
        <title>Genome sequence of Tistrella mobilis MCCC 1A02139.</title>
        <authorList>
            <person name="Lu L."/>
            <person name="Lai Q."/>
            <person name="Shao Z."/>
            <person name="Qian P."/>
        </authorList>
    </citation>
    <scope>NUCLEOTIDE SEQUENCE [LARGE SCALE GENOMIC DNA]</scope>
    <source>
        <strain evidence="7 8">MCCC 1A02139</strain>
    </source>
</reference>
<name>A0A162KX37_9PROT</name>
<dbReference type="InterPro" id="IPR016162">
    <property type="entry name" value="Ald_DH_N"/>
</dbReference>
<dbReference type="AlphaFoldDB" id="A0A162KX37"/>
<dbReference type="SUPFAM" id="SSF53720">
    <property type="entry name" value="ALDH-like"/>
    <property type="match status" value="1"/>
</dbReference>
<dbReference type="GeneID" id="97239663"/>
<accession>A0A162KX37</accession>
<dbReference type="EMBL" id="LPZR01000157">
    <property type="protein sequence ID" value="KYO52348.1"/>
    <property type="molecule type" value="Genomic_DNA"/>
</dbReference>
<dbReference type="Gene3D" id="3.40.309.10">
    <property type="entry name" value="Aldehyde Dehydrogenase, Chain A, domain 2"/>
    <property type="match status" value="1"/>
</dbReference>
<evidence type="ECO:0000256" key="2">
    <source>
        <dbReference type="ARBA" id="ARBA00023002"/>
    </source>
</evidence>
<dbReference type="InterPro" id="IPR016161">
    <property type="entry name" value="Ald_DH/histidinol_DH"/>
</dbReference>
<keyword evidence="3" id="KW-0520">NAD</keyword>